<sequence>MRHMFQIKIDVRAHAIIDSSFPRARYGTKNLELIFTEKLINFYLSYFQDIEHCYYHGTVKDYPGASAAFHTCNGEEEEKNKKKTPYISTPSPCCRQERYFQSNKDCQ</sequence>
<dbReference type="EnsemblMetazoa" id="GPPI017968-RA">
    <property type="protein sequence ID" value="GPPI017968-PA"/>
    <property type="gene ID" value="GPPI017968"/>
</dbReference>
<reference evidence="2" key="1">
    <citation type="submission" date="2015-01" db="EMBL/GenBank/DDBJ databases">
        <authorList>
            <person name="Aksoy S."/>
            <person name="Warren W."/>
            <person name="Wilson R.K."/>
        </authorList>
    </citation>
    <scope>NUCLEOTIDE SEQUENCE [LARGE SCALE GENOMIC DNA]</scope>
    <source>
        <strain evidence="2">IAEA</strain>
    </source>
</reference>
<protein>
    <submittedName>
        <fullName evidence="1">Uncharacterized protein</fullName>
    </submittedName>
</protein>
<dbReference type="AlphaFoldDB" id="A0A1B0B3V5"/>
<organism evidence="1 2">
    <name type="scientific">Glossina palpalis gambiensis</name>
    <dbReference type="NCBI Taxonomy" id="67801"/>
    <lineage>
        <taxon>Eukaryota</taxon>
        <taxon>Metazoa</taxon>
        <taxon>Ecdysozoa</taxon>
        <taxon>Arthropoda</taxon>
        <taxon>Hexapoda</taxon>
        <taxon>Insecta</taxon>
        <taxon>Pterygota</taxon>
        <taxon>Neoptera</taxon>
        <taxon>Endopterygota</taxon>
        <taxon>Diptera</taxon>
        <taxon>Brachycera</taxon>
        <taxon>Muscomorpha</taxon>
        <taxon>Hippoboscoidea</taxon>
        <taxon>Glossinidae</taxon>
        <taxon>Glossina</taxon>
    </lineage>
</organism>
<evidence type="ECO:0000313" key="1">
    <source>
        <dbReference type="EnsemblMetazoa" id="GPPI017968-PA"/>
    </source>
</evidence>
<evidence type="ECO:0000313" key="2">
    <source>
        <dbReference type="Proteomes" id="UP000092460"/>
    </source>
</evidence>
<name>A0A1B0B3V5_9MUSC</name>
<proteinExistence type="predicted"/>
<dbReference type="VEuPathDB" id="VectorBase:GPPI017968"/>
<accession>A0A1B0B3V5</accession>
<dbReference type="EMBL" id="JXJN01008084">
    <property type="status" value="NOT_ANNOTATED_CDS"/>
    <property type="molecule type" value="Genomic_DNA"/>
</dbReference>
<reference evidence="1" key="2">
    <citation type="submission" date="2020-05" db="UniProtKB">
        <authorList>
            <consortium name="EnsemblMetazoa"/>
        </authorList>
    </citation>
    <scope>IDENTIFICATION</scope>
    <source>
        <strain evidence="1">IAEA</strain>
    </source>
</reference>
<keyword evidence="2" id="KW-1185">Reference proteome</keyword>
<dbReference type="Proteomes" id="UP000092460">
    <property type="component" value="Unassembled WGS sequence"/>
</dbReference>
<dbReference type="STRING" id="67801.A0A1B0B3V5"/>